<name>A0A0F9FLH0_9ZZZZ</name>
<accession>A0A0F9FLH0</accession>
<dbReference type="AlphaFoldDB" id="A0A0F9FLH0"/>
<organism evidence="2">
    <name type="scientific">marine sediment metagenome</name>
    <dbReference type="NCBI Taxonomy" id="412755"/>
    <lineage>
        <taxon>unclassified sequences</taxon>
        <taxon>metagenomes</taxon>
        <taxon>ecological metagenomes</taxon>
    </lineage>
</organism>
<comment type="caution">
    <text evidence="2">The sequence shown here is derived from an EMBL/GenBank/DDBJ whole genome shotgun (WGS) entry which is preliminary data.</text>
</comment>
<protein>
    <submittedName>
        <fullName evidence="2">Uncharacterized protein</fullName>
    </submittedName>
</protein>
<evidence type="ECO:0000256" key="1">
    <source>
        <dbReference type="SAM" id="MobiDB-lite"/>
    </source>
</evidence>
<gene>
    <name evidence="2" type="ORF">LCGC14_1937850</name>
</gene>
<reference evidence="2" key="1">
    <citation type="journal article" date="2015" name="Nature">
        <title>Complex archaea that bridge the gap between prokaryotes and eukaryotes.</title>
        <authorList>
            <person name="Spang A."/>
            <person name="Saw J.H."/>
            <person name="Jorgensen S.L."/>
            <person name="Zaremba-Niedzwiedzka K."/>
            <person name="Martijn J."/>
            <person name="Lind A.E."/>
            <person name="van Eijk R."/>
            <person name="Schleper C."/>
            <person name="Guy L."/>
            <person name="Ettema T.J."/>
        </authorList>
    </citation>
    <scope>NUCLEOTIDE SEQUENCE</scope>
</reference>
<proteinExistence type="predicted"/>
<sequence length="435" mass="46284">MTIETRQIGVAHKVGHGVVEQSMHQRPGKTVGESLPGAVVYQERLLQFDPEFHPFLNEVNGTAMNVNASFSGIPAFIYEDGDSSDADSGTTSATTANKLEDTDSGKTFTSTVSVGMVVRNTTDTTYAHVTAIDSNTILSLDADIMTTGENYTIGAEWPGTAISGSWNFTPDISISSANDNDECRLDNPHTSVMSNYVAVTGKITLTTWDDVNNTLLLSFGLAGVLAGNSVDLNDFIDTGLLGTQQNFVIPKADLGLSTQTVDDMNLVITRTAGVKPTVDLDDIQFEKAGGSVVYRATTPKGTMFHIDELRLALAGNITGITTVAGATENATVPNLSYDKLLGVPALANGIVFTRVQDNEIRFSVTIKQLGDFLATGSNIVNHISDGINTFIALLVVFPVPIILDGSKQDFLSFTVNDDLSSLLQFTAAARGAIEV</sequence>
<evidence type="ECO:0000313" key="2">
    <source>
        <dbReference type="EMBL" id="KKL87123.1"/>
    </source>
</evidence>
<feature type="region of interest" description="Disordered" evidence="1">
    <location>
        <begin position="82"/>
        <end position="102"/>
    </location>
</feature>
<dbReference type="EMBL" id="LAZR01020923">
    <property type="protein sequence ID" value="KKL87123.1"/>
    <property type="molecule type" value="Genomic_DNA"/>
</dbReference>
<feature type="compositionally biased region" description="Low complexity" evidence="1">
    <location>
        <begin position="86"/>
        <end position="96"/>
    </location>
</feature>